<dbReference type="Pfam" id="PF00004">
    <property type="entry name" value="AAA"/>
    <property type="match status" value="1"/>
</dbReference>
<dbReference type="SMART" id="SM00382">
    <property type="entry name" value="AAA"/>
    <property type="match status" value="1"/>
</dbReference>
<evidence type="ECO:0000259" key="7">
    <source>
        <dbReference type="SMART" id="SM00382"/>
    </source>
</evidence>
<evidence type="ECO:0000256" key="4">
    <source>
        <dbReference type="ARBA" id="ARBA00022741"/>
    </source>
</evidence>
<dbReference type="InterPro" id="IPR027417">
    <property type="entry name" value="P-loop_NTPase"/>
</dbReference>
<dbReference type="GO" id="GO:0006281">
    <property type="term" value="P:DNA repair"/>
    <property type="evidence" value="ECO:0007669"/>
    <property type="project" value="TreeGrafter"/>
</dbReference>
<reference evidence="8 9" key="1">
    <citation type="journal article" date="2013" name="Genome Biol.">
        <title>Genome of Acanthamoeba castellanii highlights extensive lateral gene transfer and early evolution of tyrosine kinase signaling.</title>
        <authorList>
            <person name="Clarke M."/>
            <person name="Lohan A.J."/>
            <person name="Liu B."/>
            <person name="Lagkouvardos I."/>
            <person name="Roy S."/>
            <person name="Zafar N."/>
            <person name="Bertelli C."/>
            <person name="Schilde C."/>
            <person name="Kianianmomeni A."/>
            <person name="Burglin T.R."/>
            <person name="Frech C."/>
            <person name="Turcotte B."/>
            <person name="Kopec K.O."/>
            <person name="Synnott J.M."/>
            <person name="Choo C."/>
            <person name="Paponov I."/>
            <person name="Finkler A."/>
            <person name="Soon Heng Tan C."/>
            <person name="Hutchins A.P."/>
            <person name="Weinmeier T."/>
            <person name="Rattei T."/>
            <person name="Chu J.S."/>
            <person name="Gimenez G."/>
            <person name="Irimia M."/>
            <person name="Rigden D.J."/>
            <person name="Fitzpatrick D.A."/>
            <person name="Lorenzo-Morales J."/>
            <person name="Bateman A."/>
            <person name="Chiu C.H."/>
            <person name="Tang P."/>
            <person name="Hegemann P."/>
            <person name="Fromm H."/>
            <person name="Raoult D."/>
            <person name="Greub G."/>
            <person name="Miranda-Saavedra D."/>
            <person name="Chen N."/>
            <person name="Nash P."/>
            <person name="Ginger M.L."/>
            <person name="Horn M."/>
            <person name="Schaap P."/>
            <person name="Caler L."/>
            <person name="Loftus B."/>
        </authorList>
    </citation>
    <scope>NUCLEOTIDE SEQUENCE [LARGE SCALE GENOMIC DNA]</scope>
    <source>
        <strain evidence="8 9">Neff</strain>
    </source>
</reference>
<proteinExistence type="inferred from homology"/>
<keyword evidence="4" id="KW-0547">Nucleotide-binding</keyword>
<dbReference type="STRING" id="1257118.L8HC38"/>
<keyword evidence="6" id="KW-0539">Nucleus</keyword>
<dbReference type="FunFam" id="1.10.8.60:FF:000032">
    <property type="entry name" value="Replication factor C subunit 4"/>
    <property type="match status" value="1"/>
</dbReference>
<dbReference type="Pfam" id="PF21960">
    <property type="entry name" value="RCF1-5-like_lid"/>
    <property type="match status" value="1"/>
</dbReference>
<feature type="domain" description="AAA+ ATPase" evidence="7">
    <location>
        <begin position="48"/>
        <end position="170"/>
    </location>
</feature>
<keyword evidence="9" id="KW-1185">Reference proteome</keyword>
<dbReference type="PANTHER" id="PTHR11669:SF20">
    <property type="entry name" value="REPLICATION FACTOR C SUBUNIT 4"/>
    <property type="match status" value="1"/>
</dbReference>
<evidence type="ECO:0000256" key="1">
    <source>
        <dbReference type="ARBA" id="ARBA00004123"/>
    </source>
</evidence>
<dbReference type="AlphaFoldDB" id="L8HC38"/>
<dbReference type="GO" id="GO:0005663">
    <property type="term" value="C:DNA replication factor C complex"/>
    <property type="evidence" value="ECO:0007669"/>
    <property type="project" value="TreeGrafter"/>
</dbReference>
<accession>L8HC38</accession>
<dbReference type="Gene3D" id="3.40.50.300">
    <property type="entry name" value="P-loop containing nucleotide triphosphate hydrolases"/>
    <property type="match status" value="1"/>
</dbReference>
<dbReference type="InterPro" id="IPR008921">
    <property type="entry name" value="DNA_pol3_clamp-load_cplx_C"/>
</dbReference>
<dbReference type="SUPFAM" id="SSF52540">
    <property type="entry name" value="P-loop containing nucleoside triphosphate hydrolases"/>
    <property type="match status" value="1"/>
</dbReference>
<comment type="similarity">
    <text evidence="2">Belongs to the activator 1 small subunits family.</text>
</comment>
<protein>
    <submittedName>
        <fullName evidence="8">Replication factor C protein</fullName>
    </submittedName>
</protein>
<sequence>MSKELSFAGAKRAAKIPWVEKYRPKKVDDVAHQEEVVRALKKSLDTGNLPHLLLYGPPGTGKTSTALAIGHELYGPELFKTRVMELNASDERGINVIRSKVKSFSQVATAAASYNGRQIIDPLASRCAKFRFRPLEGDTMGDKLVAICSQENLHITEEALRTVVSISGGDLRKAITTLQSVSSLYDEKEVTEDAIVEVAGVIPPKKVDRLMDACASGSFFRLQSAVTDMTMDGYSSALVLSQMHDRIVDAALSNKQKAEIMKRLAAADQALVDSADEFLQLFDVCAFMMRVYGLKD</sequence>
<dbReference type="GO" id="GO:0003689">
    <property type="term" value="F:DNA clamp loader activity"/>
    <property type="evidence" value="ECO:0007669"/>
    <property type="project" value="TreeGrafter"/>
</dbReference>
<dbReference type="GeneID" id="14923245"/>
<name>L8HC38_ACACF</name>
<dbReference type="VEuPathDB" id="AmoebaDB:ACA1_252580"/>
<dbReference type="InterPro" id="IPR003593">
    <property type="entry name" value="AAA+_ATPase"/>
</dbReference>
<dbReference type="GO" id="GO:0005524">
    <property type="term" value="F:ATP binding"/>
    <property type="evidence" value="ECO:0007669"/>
    <property type="project" value="UniProtKB-KW"/>
</dbReference>
<dbReference type="InterPro" id="IPR003959">
    <property type="entry name" value="ATPase_AAA_core"/>
</dbReference>
<evidence type="ECO:0000256" key="2">
    <source>
        <dbReference type="ARBA" id="ARBA00005378"/>
    </source>
</evidence>
<dbReference type="GO" id="GO:0016887">
    <property type="term" value="F:ATP hydrolysis activity"/>
    <property type="evidence" value="ECO:0007669"/>
    <property type="project" value="InterPro"/>
</dbReference>
<dbReference type="EMBL" id="KB007885">
    <property type="protein sequence ID" value="ELR22313.1"/>
    <property type="molecule type" value="Genomic_DNA"/>
</dbReference>
<evidence type="ECO:0000313" key="9">
    <source>
        <dbReference type="Proteomes" id="UP000011083"/>
    </source>
</evidence>
<dbReference type="GO" id="GO:0003677">
    <property type="term" value="F:DNA binding"/>
    <property type="evidence" value="ECO:0007669"/>
    <property type="project" value="InterPro"/>
</dbReference>
<dbReference type="OMA" id="GCQSGSF"/>
<comment type="subcellular location">
    <subcellularLocation>
        <location evidence="1">Nucleus</location>
    </subcellularLocation>
</comment>
<dbReference type="KEGG" id="acan:ACA1_252580"/>
<dbReference type="Gene3D" id="1.10.8.60">
    <property type="match status" value="1"/>
</dbReference>
<dbReference type="SUPFAM" id="SSF48019">
    <property type="entry name" value="post-AAA+ oligomerization domain-like"/>
    <property type="match status" value="1"/>
</dbReference>
<evidence type="ECO:0000256" key="6">
    <source>
        <dbReference type="ARBA" id="ARBA00023242"/>
    </source>
</evidence>
<dbReference type="GO" id="GO:0006261">
    <property type="term" value="P:DNA-templated DNA replication"/>
    <property type="evidence" value="ECO:0007669"/>
    <property type="project" value="TreeGrafter"/>
</dbReference>
<dbReference type="InterPro" id="IPR013748">
    <property type="entry name" value="Rep_factorC_C"/>
</dbReference>
<gene>
    <name evidence="8" type="ORF">ACA1_252580</name>
</gene>
<dbReference type="CDD" id="cd18140">
    <property type="entry name" value="HLD_clamp_RFC"/>
    <property type="match status" value="1"/>
</dbReference>
<evidence type="ECO:0000256" key="5">
    <source>
        <dbReference type="ARBA" id="ARBA00022840"/>
    </source>
</evidence>
<dbReference type="InterPro" id="IPR047854">
    <property type="entry name" value="RFC_lid"/>
</dbReference>
<evidence type="ECO:0000313" key="8">
    <source>
        <dbReference type="EMBL" id="ELR22313.1"/>
    </source>
</evidence>
<evidence type="ECO:0000256" key="3">
    <source>
        <dbReference type="ARBA" id="ARBA00022705"/>
    </source>
</evidence>
<dbReference type="GO" id="GO:0005634">
    <property type="term" value="C:nucleus"/>
    <property type="evidence" value="ECO:0007669"/>
    <property type="project" value="UniProtKB-SubCell"/>
</dbReference>
<dbReference type="RefSeq" id="XP_004367569.1">
    <property type="nucleotide sequence ID" value="XM_004367512.1"/>
</dbReference>
<dbReference type="InterPro" id="IPR050238">
    <property type="entry name" value="DNA_Rep/Repair_Clamp_Loader"/>
</dbReference>
<keyword evidence="3" id="KW-0235">DNA replication</keyword>
<dbReference type="Pfam" id="PF08542">
    <property type="entry name" value="Rep_fac_C"/>
    <property type="match status" value="1"/>
</dbReference>
<keyword evidence="5" id="KW-0067">ATP-binding</keyword>
<dbReference type="PANTHER" id="PTHR11669">
    <property type="entry name" value="REPLICATION FACTOR C / DNA POLYMERASE III GAMMA-TAU SUBUNIT"/>
    <property type="match status" value="1"/>
</dbReference>
<dbReference type="Proteomes" id="UP000011083">
    <property type="component" value="Unassembled WGS sequence"/>
</dbReference>
<organism evidence="8 9">
    <name type="scientific">Acanthamoeba castellanii (strain ATCC 30010 / Neff)</name>
    <dbReference type="NCBI Taxonomy" id="1257118"/>
    <lineage>
        <taxon>Eukaryota</taxon>
        <taxon>Amoebozoa</taxon>
        <taxon>Discosea</taxon>
        <taxon>Longamoebia</taxon>
        <taxon>Centramoebida</taxon>
        <taxon>Acanthamoebidae</taxon>
        <taxon>Acanthamoeba</taxon>
    </lineage>
</organism>
<dbReference type="OrthoDB" id="4199794at2759"/>
<dbReference type="CDD" id="cd00009">
    <property type="entry name" value="AAA"/>
    <property type="match status" value="1"/>
</dbReference>
<dbReference type="Gene3D" id="1.20.272.10">
    <property type="match status" value="1"/>
</dbReference>
<dbReference type="FunFam" id="1.20.272.10:FF:000011">
    <property type="entry name" value="Replication factor C subunit 2"/>
    <property type="match status" value="1"/>
</dbReference>